<feature type="signal peptide" evidence="2">
    <location>
        <begin position="1"/>
        <end position="18"/>
    </location>
</feature>
<evidence type="ECO:0000256" key="2">
    <source>
        <dbReference type="SAM" id="SignalP"/>
    </source>
</evidence>
<organism evidence="4 5">
    <name type="scientific">Clytia hemisphaerica</name>
    <dbReference type="NCBI Taxonomy" id="252671"/>
    <lineage>
        <taxon>Eukaryota</taxon>
        <taxon>Metazoa</taxon>
        <taxon>Cnidaria</taxon>
        <taxon>Hydrozoa</taxon>
        <taxon>Hydroidolina</taxon>
        <taxon>Leptothecata</taxon>
        <taxon>Obeliida</taxon>
        <taxon>Clytiidae</taxon>
        <taxon>Clytia</taxon>
    </lineage>
</organism>
<proteinExistence type="predicted"/>
<evidence type="ECO:0000256" key="1">
    <source>
        <dbReference type="ARBA" id="ARBA00023157"/>
    </source>
</evidence>
<dbReference type="RefSeq" id="XP_066933235.1">
    <property type="nucleotide sequence ID" value="XM_067077134.1"/>
</dbReference>
<feature type="chain" id="PRO_5029448642" description="BRICHOS domain-containing protein" evidence="2">
    <location>
        <begin position="19"/>
        <end position="274"/>
    </location>
</feature>
<keyword evidence="5" id="KW-1185">Reference proteome</keyword>
<name>A0A7M5U187_9CNID</name>
<dbReference type="EnsemblMetazoa" id="CLYHEMT004753.3">
    <property type="protein sequence ID" value="CLYHEMP004753.3"/>
    <property type="gene ID" value="CLYHEMG004753"/>
</dbReference>
<keyword evidence="2" id="KW-0732">Signal</keyword>
<feature type="domain" description="BRICHOS" evidence="3">
    <location>
        <begin position="52"/>
        <end position="144"/>
    </location>
</feature>
<sequence length="274" mass="31250">MISAQNILLVACVALASATQYNLEFEENGSKYNERIIVDKKKGFLLYDVPKHGDIEAAKFLKDFNTRFNVLRDAALKICYIWKMKGDEPTPDSIEDGLKMVQGHFPNNKFLVENDEIFAGPELKEDSLSALIKQFCQGMQKLSIVRKSSKDMEQILKRQIIRKYSGRSKRDTVHHVVEYKPCNAATMVPELEKCNSCNRMDLIKLNCDITYTKYCGYTVRRGMWTADCTKSTSGRHGGFECRLPSHTRATVKCCRLKCPLANKCNNPPPNKKTF</sequence>
<dbReference type="Proteomes" id="UP000594262">
    <property type="component" value="Unplaced"/>
</dbReference>
<evidence type="ECO:0000313" key="4">
    <source>
        <dbReference type="EnsemblMetazoa" id="CLYHEMP004753.3"/>
    </source>
</evidence>
<evidence type="ECO:0000313" key="5">
    <source>
        <dbReference type="Proteomes" id="UP000594262"/>
    </source>
</evidence>
<protein>
    <recommendedName>
        <fullName evidence="3">BRICHOS domain-containing protein</fullName>
    </recommendedName>
</protein>
<evidence type="ECO:0000259" key="3">
    <source>
        <dbReference type="PROSITE" id="PS50869"/>
    </source>
</evidence>
<dbReference type="PROSITE" id="PS50869">
    <property type="entry name" value="BRICHOS"/>
    <property type="match status" value="1"/>
</dbReference>
<dbReference type="OrthoDB" id="6036215at2759"/>
<dbReference type="GeneID" id="136820897"/>
<reference evidence="4" key="1">
    <citation type="submission" date="2021-01" db="UniProtKB">
        <authorList>
            <consortium name="EnsemblMetazoa"/>
        </authorList>
    </citation>
    <scope>IDENTIFICATION</scope>
</reference>
<accession>A0A7M5U187</accession>
<dbReference type="InterPro" id="IPR007084">
    <property type="entry name" value="BRICHOS_dom"/>
</dbReference>
<keyword evidence="1" id="KW-1015">Disulfide bond</keyword>
<dbReference type="AlphaFoldDB" id="A0A7M5U187"/>